<dbReference type="AlphaFoldDB" id="A0A0L8KT80"/>
<dbReference type="InterPro" id="IPR051448">
    <property type="entry name" value="CdaR-like_regulators"/>
</dbReference>
<dbReference type="InterPro" id="IPR041522">
    <property type="entry name" value="CdaR_GGDEF"/>
</dbReference>
<proteinExistence type="inferred from homology"/>
<dbReference type="Pfam" id="PF17853">
    <property type="entry name" value="GGDEF_2"/>
    <property type="match status" value="1"/>
</dbReference>
<evidence type="ECO:0000259" key="3">
    <source>
        <dbReference type="Pfam" id="PF14361"/>
    </source>
</evidence>
<name>A0A0L8KT80_STRVR</name>
<sequence>MTSSGARSTHANQSAQEFLAAVVSVLSPRTAQLTAALLRRIRVEIPELCEDGSLGALLKAGTEHLVVAALHAVQFDLELNRVEAPPAALQYARRLAQRGIGTVPLLRSHQLGLSVVLQRVLSEINRASTDPELTGPASVRVTASLFASTDRMSGQAVAAYEEERERWLRNRVLLRSEQVLPVLSRGDVDVRAMEQALNYRLGQRHVGVVAWCDETTSDGPRRLERLVMELSERVRGAGPPLLALHDESTMWAWLPSPDESDSDDPVGWAGADVGGDMWVAMGTPARGAEGFRLTHRQALSAYTVASTASAEERCRITAFSRIAPIAMMASDMEGLRAWVSTTLGGLAIDNASCRRLRTTLLVFLSSGGSFTSTAAQLRLHKNSVVYRVRQATEARGRPLADGRLDAELALLACHFLGSAVLRPVVTT</sequence>
<evidence type="ECO:0000256" key="1">
    <source>
        <dbReference type="ARBA" id="ARBA00006754"/>
    </source>
</evidence>
<comment type="similarity">
    <text evidence="1">Belongs to the CdaR family.</text>
</comment>
<evidence type="ECO:0000259" key="4">
    <source>
        <dbReference type="Pfam" id="PF17853"/>
    </source>
</evidence>
<dbReference type="PATRIC" id="fig|1938.6.peg.2845"/>
<reference evidence="5 6" key="1">
    <citation type="submission" date="2015-06" db="EMBL/GenBank/DDBJ databases">
        <authorList>
            <person name="Hoefler B.C."/>
            <person name="Straight P.D."/>
        </authorList>
    </citation>
    <scope>NUCLEOTIDE SEQUENCE [LARGE SCALE GENOMIC DNA]</scope>
    <source>
        <strain evidence="5 6">NRRL 3427</strain>
    </source>
</reference>
<comment type="caution">
    <text evidence="5">The sequence shown here is derived from an EMBL/GenBank/DDBJ whole genome shotgun (WGS) entry which is preliminary data.</text>
</comment>
<evidence type="ECO:0000313" key="6">
    <source>
        <dbReference type="Proteomes" id="UP000037023"/>
    </source>
</evidence>
<dbReference type="PANTHER" id="PTHR33744">
    <property type="entry name" value="CARBOHYDRATE DIACID REGULATOR"/>
    <property type="match status" value="1"/>
</dbReference>
<gene>
    <name evidence="5" type="ORF">ADK34_13130</name>
</gene>
<dbReference type="Pfam" id="PF14361">
    <property type="entry name" value="RsbRD_N"/>
    <property type="match status" value="1"/>
</dbReference>
<dbReference type="InterPro" id="IPR025736">
    <property type="entry name" value="PucR_C-HTH_dom"/>
</dbReference>
<organism evidence="5 6">
    <name type="scientific">Streptomyces viridochromogenes</name>
    <dbReference type="NCBI Taxonomy" id="1938"/>
    <lineage>
        <taxon>Bacteria</taxon>
        <taxon>Bacillati</taxon>
        <taxon>Actinomycetota</taxon>
        <taxon>Actinomycetes</taxon>
        <taxon>Kitasatosporales</taxon>
        <taxon>Streptomycetaceae</taxon>
        <taxon>Streptomyces</taxon>
    </lineage>
</organism>
<evidence type="ECO:0000259" key="2">
    <source>
        <dbReference type="Pfam" id="PF13556"/>
    </source>
</evidence>
<dbReference type="Gene3D" id="1.10.10.2840">
    <property type="entry name" value="PucR C-terminal helix-turn-helix domain"/>
    <property type="match status" value="1"/>
</dbReference>
<dbReference type="PANTHER" id="PTHR33744:SF1">
    <property type="entry name" value="DNA-BINDING TRANSCRIPTIONAL ACTIVATOR ADER"/>
    <property type="match status" value="1"/>
</dbReference>
<evidence type="ECO:0008006" key="7">
    <source>
        <dbReference type="Google" id="ProtNLM"/>
    </source>
</evidence>
<dbReference type="EMBL" id="LGUP01000106">
    <property type="protein sequence ID" value="KOG29100.1"/>
    <property type="molecule type" value="Genomic_DNA"/>
</dbReference>
<dbReference type="InterPro" id="IPR042070">
    <property type="entry name" value="PucR_C-HTH_sf"/>
</dbReference>
<dbReference type="InterPro" id="IPR025751">
    <property type="entry name" value="RsbRD_N_dom"/>
</dbReference>
<accession>A0A0L8KT80</accession>
<evidence type="ECO:0000313" key="5">
    <source>
        <dbReference type="EMBL" id="KOG29100.1"/>
    </source>
</evidence>
<dbReference type="Proteomes" id="UP000037023">
    <property type="component" value="Unassembled WGS sequence"/>
</dbReference>
<feature type="domain" description="CdaR GGDEF-like" evidence="4">
    <location>
        <begin position="187"/>
        <end position="302"/>
    </location>
</feature>
<feature type="domain" description="RsbT co-antagonist protein RsbRD N-terminal" evidence="3">
    <location>
        <begin position="32"/>
        <end position="171"/>
    </location>
</feature>
<dbReference type="Pfam" id="PF13556">
    <property type="entry name" value="HTH_30"/>
    <property type="match status" value="1"/>
</dbReference>
<feature type="domain" description="PucR C-terminal helix-turn-helix" evidence="2">
    <location>
        <begin position="356"/>
        <end position="412"/>
    </location>
</feature>
<protein>
    <recommendedName>
        <fullName evidence="7">PucR family transcriptional regulator</fullName>
    </recommendedName>
</protein>